<evidence type="ECO:0000256" key="9">
    <source>
        <dbReference type="SAM" id="SignalP"/>
    </source>
</evidence>
<keyword evidence="3" id="KW-0813">Transport</keyword>
<dbReference type="PANTHER" id="PTHR30472">
    <property type="entry name" value="FERRIC ENTEROBACTIN TRANSPORT SYSTEM PERMEASE PROTEIN"/>
    <property type="match status" value="1"/>
</dbReference>
<dbReference type="GO" id="GO:0005886">
    <property type="term" value="C:plasma membrane"/>
    <property type="evidence" value="ECO:0007669"/>
    <property type="project" value="UniProtKB-SubCell"/>
</dbReference>
<feature type="transmembrane region" description="Helical" evidence="8">
    <location>
        <begin position="144"/>
        <end position="164"/>
    </location>
</feature>
<dbReference type="CDD" id="cd06550">
    <property type="entry name" value="TM_ABC_iron-siderophores_like"/>
    <property type="match status" value="1"/>
</dbReference>
<feature type="transmembrane region" description="Helical" evidence="8">
    <location>
        <begin position="277"/>
        <end position="296"/>
    </location>
</feature>
<dbReference type="Pfam" id="PF01032">
    <property type="entry name" value="FecCD"/>
    <property type="match status" value="1"/>
</dbReference>
<dbReference type="InterPro" id="IPR000522">
    <property type="entry name" value="ABC_transptr_permease_BtuC"/>
</dbReference>
<feature type="transmembrane region" description="Helical" evidence="8">
    <location>
        <begin position="308"/>
        <end position="326"/>
    </location>
</feature>
<evidence type="ECO:0000256" key="2">
    <source>
        <dbReference type="ARBA" id="ARBA00007935"/>
    </source>
</evidence>
<dbReference type="InterPro" id="IPR037294">
    <property type="entry name" value="ABC_BtuC-like"/>
</dbReference>
<dbReference type="GO" id="GO:0033214">
    <property type="term" value="P:siderophore-iron import into cell"/>
    <property type="evidence" value="ECO:0007669"/>
    <property type="project" value="TreeGrafter"/>
</dbReference>
<dbReference type="Proteomes" id="UP000241868">
    <property type="component" value="Unassembled WGS sequence"/>
</dbReference>
<name>A0A2P7U1B1_9NEIS</name>
<protein>
    <submittedName>
        <fullName evidence="10">Iron ABC transporter permease</fullName>
    </submittedName>
</protein>
<comment type="caution">
    <text evidence="10">The sequence shown here is derived from an EMBL/GenBank/DDBJ whole genome shotgun (WGS) entry which is preliminary data.</text>
</comment>
<dbReference type="GO" id="GO:0022857">
    <property type="term" value="F:transmembrane transporter activity"/>
    <property type="evidence" value="ECO:0007669"/>
    <property type="project" value="InterPro"/>
</dbReference>
<evidence type="ECO:0000256" key="4">
    <source>
        <dbReference type="ARBA" id="ARBA00022475"/>
    </source>
</evidence>
<keyword evidence="11" id="KW-1185">Reference proteome</keyword>
<accession>A0A2P7U1B1</accession>
<feature type="transmembrane region" description="Helical" evidence="8">
    <location>
        <begin position="118"/>
        <end position="137"/>
    </location>
</feature>
<evidence type="ECO:0000313" key="11">
    <source>
        <dbReference type="Proteomes" id="UP000241868"/>
    </source>
</evidence>
<feature type="transmembrane region" description="Helical" evidence="8">
    <location>
        <begin position="91"/>
        <end position="112"/>
    </location>
</feature>
<evidence type="ECO:0000256" key="8">
    <source>
        <dbReference type="SAM" id="Phobius"/>
    </source>
</evidence>
<dbReference type="PANTHER" id="PTHR30472:SF1">
    <property type="entry name" value="FE(3+) DICITRATE TRANSPORT SYSTEM PERMEASE PROTEIN FECC-RELATED"/>
    <property type="match status" value="1"/>
</dbReference>
<keyword evidence="9" id="KW-0732">Signal</keyword>
<feature type="transmembrane region" description="Helical" evidence="8">
    <location>
        <begin position="60"/>
        <end position="79"/>
    </location>
</feature>
<evidence type="ECO:0000256" key="6">
    <source>
        <dbReference type="ARBA" id="ARBA00022989"/>
    </source>
</evidence>
<evidence type="ECO:0000256" key="5">
    <source>
        <dbReference type="ARBA" id="ARBA00022692"/>
    </source>
</evidence>
<keyword evidence="5 8" id="KW-0812">Transmembrane</keyword>
<evidence type="ECO:0000256" key="7">
    <source>
        <dbReference type="ARBA" id="ARBA00023136"/>
    </source>
</evidence>
<dbReference type="SUPFAM" id="SSF81345">
    <property type="entry name" value="ABC transporter involved in vitamin B12 uptake, BtuC"/>
    <property type="match status" value="1"/>
</dbReference>
<feature type="chain" id="PRO_5015142107" evidence="9">
    <location>
        <begin position="23"/>
        <end position="331"/>
    </location>
</feature>
<dbReference type="AlphaFoldDB" id="A0A2P7U1B1"/>
<dbReference type="EMBL" id="PXYY01000017">
    <property type="protein sequence ID" value="PSJ80749.1"/>
    <property type="molecule type" value="Genomic_DNA"/>
</dbReference>
<keyword evidence="6 8" id="KW-1133">Transmembrane helix</keyword>
<feature type="transmembrane region" description="Helical" evidence="8">
    <location>
        <begin position="198"/>
        <end position="218"/>
    </location>
</feature>
<sequence length="331" mass="33823">MNNTVKMAFGLAVAATLSAAAAACGLVFGSKALTFADLQHYLFSDGPYGYNDWVIAGRIPRTLAAASCGAALGLAGALIQGLTRNPLGDSGLLGINAGAAAAIVSSASVPFLNGWSEFWLALCGAGVMAFLICSISLGRRNSSYAKLVLTGTAISAVLSAYVSAVSQLNPVLFDHLRFWSSGSFSGISLDDVRTMLPFAAPAATVGVMLGYHLNLIGLGAETARALGVKIVPIQLAVAATAAVLAGSAVAIAGPVGFVGLATAHITRLWTGNDYRWLLPYSVFTGAVLLVCSDVLARIVLAPSETTSGIIMSLVGAPLLYAVALHHQRAAK</sequence>
<proteinExistence type="inferred from homology"/>
<evidence type="ECO:0000313" key="10">
    <source>
        <dbReference type="EMBL" id="PSJ80749.1"/>
    </source>
</evidence>
<dbReference type="RefSeq" id="WP_106740932.1">
    <property type="nucleotide sequence ID" value="NZ_PXYY01000017.1"/>
</dbReference>
<evidence type="ECO:0000256" key="3">
    <source>
        <dbReference type="ARBA" id="ARBA00022448"/>
    </source>
</evidence>
<keyword evidence="4" id="KW-1003">Cell membrane</keyword>
<organism evidence="10 11">
    <name type="scientific">Neisseria iguanae</name>
    <dbReference type="NCBI Taxonomy" id="90242"/>
    <lineage>
        <taxon>Bacteria</taxon>
        <taxon>Pseudomonadati</taxon>
        <taxon>Pseudomonadota</taxon>
        <taxon>Betaproteobacteria</taxon>
        <taxon>Neisseriales</taxon>
        <taxon>Neisseriaceae</taxon>
        <taxon>Neisseria</taxon>
    </lineage>
</organism>
<evidence type="ECO:0000256" key="1">
    <source>
        <dbReference type="ARBA" id="ARBA00004651"/>
    </source>
</evidence>
<dbReference type="OrthoDB" id="9055647at2"/>
<gene>
    <name evidence="10" type="ORF">C7N83_04465</name>
</gene>
<keyword evidence="7 8" id="KW-0472">Membrane</keyword>
<feature type="signal peptide" evidence="9">
    <location>
        <begin position="1"/>
        <end position="22"/>
    </location>
</feature>
<comment type="subcellular location">
    <subcellularLocation>
        <location evidence="1">Cell membrane</location>
        <topology evidence="1">Multi-pass membrane protein</topology>
    </subcellularLocation>
</comment>
<dbReference type="PROSITE" id="PS51257">
    <property type="entry name" value="PROKAR_LIPOPROTEIN"/>
    <property type="match status" value="1"/>
</dbReference>
<comment type="similarity">
    <text evidence="2">Belongs to the binding-protein-dependent transport system permease family. FecCD subfamily.</text>
</comment>
<dbReference type="Gene3D" id="1.10.3470.10">
    <property type="entry name" value="ABC transporter involved in vitamin B12 uptake, BtuC"/>
    <property type="match status" value="1"/>
</dbReference>
<feature type="transmembrane region" description="Helical" evidence="8">
    <location>
        <begin position="230"/>
        <end position="257"/>
    </location>
</feature>
<reference evidence="10 11" key="1">
    <citation type="submission" date="2018-03" db="EMBL/GenBank/DDBJ databases">
        <title>Neisseria weixii sp. nov., isolated from the intestinal contents of Tibetan Plateau pika (Ochotona curzoniae) in Yushu, Qinghai Province, China.</title>
        <authorList>
            <person name="Gui Z."/>
        </authorList>
    </citation>
    <scope>NUCLEOTIDE SEQUENCE [LARGE SCALE GENOMIC DNA]</scope>
    <source>
        <strain evidence="10 11">ATCC 51483</strain>
    </source>
</reference>